<gene>
    <name evidence="2" type="ORF">XDD1_0619</name>
</gene>
<keyword evidence="1" id="KW-0812">Transmembrane</keyword>
<organism evidence="2 3">
    <name type="scientific">Xenorhabdus doucetiae</name>
    <dbReference type="NCBI Taxonomy" id="351671"/>
    <lineage>
        <taxon>Bacteria</taxon>
        <taxon>Pseudomonadati</taxon>
        <taxon>Pseudomonadota</taxon>
        <taxon>Gammaproteobacteria</taxon>
        <taxon>Enterobacterales</taxon>
        <taxon>Morganellaceae</taxon>
        <taxon>Xenorhabdus</taxon>
    </lineage>
</organism>
<evidence type="ECO:0000256" key="1">
    <source>
        <dbReference type="SAM" id="Phobius"/>
    </source>
</evidence>
<accession>A0A068QN08</accession>
<dbReference type="STRING" id="351671.XDD1_0619"/>
<feature type="transmembrane region" description="Helical" evidence="1">
    <location>
        <begin position="32"/>
        <end position="49"/>
    </location>
</feature>
<dbReference type="EMBL" id="FO704550">
    <property type="protein sequence ID" value="CDG16322.1"/>
    <property type="molecule type" value="Genomic_DNA"/>
</dbReference>
<dbReference type="AlphaFoldDB" id="A0A068QN08"/>
<dbReference type="KEGG" id="xdo:XDD1_0619"/>
<sequence length="55" mass="6726">MLLIKKFTLLLGAIPECEFLVYYSYYKLFYCLYLIIEFSGLFLICYRNFHIRRVA</sequence>
<dbReference type="Proteomes" id="UP000032721">
    <property type="component" value="Chromosome"/>
</dbReference>
<evidence type="ECO:0000313" key="2">
    <source>
        <dbReference type="EMBL" id="CDG16322.1"/>
    </source>
</evidence>
<keyword evidence="1" id="KW-1133">Transmembrane helix</keyword>
<proteinExistence type="predicted"/>
<dbReference type="HOGENOM" id="CLU_3031477_0_0_6"/>
<name>A0A068QN08_9GAMM</name>
<evidence type="ECO:0000313" key="3">
    <source>
        <dbReference type="Proteomes" id="UP000032721"/>
    </source>
</evidence>
<protein>
    <submittedName>
        <fullName evidence="2">Uncharacterized protein</fullName>
    </submittedName>
</protein>
<keyword evidence="1" id="KW-0472">Membrane</keyword>
<reference evidence="2 3" key="1">
    <citation type="submission" date="2013-07" db="EMBL/GenBank/DDBJ databases">
        <authorList>
            <person name="Genoscope - CEA"/>
        </authorList>
    </citation>
    <scope>NUCLEOTIDE SEQUENCE [LARGE SCALE GENOMIC DNA]</scope>
    <source>
        <strain evidence="3">FRM16 / DSM 17909</strain>
    </source>
</reference>